<protein>
    <submittedName>
        <fullName evidence="2">Uncharacterized protein</fullName>
    </submittedName>
</protein>
<organism evidence="2 3">
    <name type="scientific">Fistulina hepatica ATCC 64428</name>
    <dbReference type="NCBI Taxonomy" id="1128425"/>
    <lineage>
        <taxon>Eukaryota</taxon>
        <taxon>Fungi</taxon>
        <taxon>Dikarya</taxon>
        <taxon>Basidiomycota</taxon>
        <taxon>Agaricomycotina</taxon>
        <taxon>Agaricomycetes</taxon>
        <taxon>Agaricomycetidae</taxon>
        <taxon>Agaricales</taxon>
        <taxon>Fistulinaceae</taxon>
        <taxon>Fistulina</taxon>
    </lineage>
</organism>
<name>A0A0D7A403_9AGAR</name>
<evidence type="ECO:0000313" key="3">
    <source>
        <dbReference type="Proteomes" id="UP000054144"/>
    </source>
</evidence>
<feature type="region of interest" description="Disordered" evidence="1">
    <location>
        <begin position="96"/>
        <end position="124"/>
    </location>
</feature>
<evidence type="ECO:0000313" key="2">
    <source>
        <dbReference type="EMBL" id="KIY45528.1"/>
    </source>
</evidence>
<proteinExistence type="predicted"/>
<dbReference type="AlphaFoldDB" id="A0A0D7A403"/>
<dbReference type="EMBL" id="KN882047">
    <property type="protein sequence ID" value="KIY45528.1"/>
    <property type="molecule type" value="Genomic_DNA"/>
</dbReference>
<sequence length="319" mass="36358">MVARQGLQRNNVRAWNIAAPPQDFDKIFPSAIQGRQSAASAWALVKKGRLQNCSHAAREGYDTDETLDLPQIGQRLSVEMESQGDKRRFRLISAKQVHSRRSDIPDTKRNQGRLAEDRAPTPGERRLGTAENIFFNGHNIVERQPFYSRRQAQDLVASRITSTRNLGGHSGDMGSTSPKCCGPNHYPTCRNPNELVEDVKDDARIIVSKDGMGAIASQPQETRKHDYRKYGSHVHAYRAAVDGDSRVDGHLDRWKYDWNDDRFMKEVLARMHDKIRQIEQKRVDILANLNGRHRKRGNHVESVLLNFKAETHARYTSRG</sequence>
<keyword evidence="3" id="KW-1185">Reference proteome</keyword>
<accession>A0A0D7A403</accession>
<feature type="compositionally biased region" description="Basic and acidic residues" evidence="1">
    <location>
        <begin position="100"/>
        <end position="124"/>
    </location>
</feature>
<gene>
    <name evidence="2" type="ORF">FISHEDRAFT_60955</name>
</gene>
<dbReference type="Proteomes" id="UP000054144">
    <property type="component" value="Unassembled WGS sequence"/>
</dbReference>
<evidence type="ECO:0000256" key="1">
    <source>
        <dbReference type="SAM" id="MobiDB-lite"/>
    </source>
</evidence>
<reference evidence="2 3" key="1">
    <citation type="journal article" date="2015" name="Fungal Genet. Biol.">
        <title>Evolution of novel wood decay mechanisms in Agaricales revealed by the genome sequences of Fistulina hepatica and Cylindrobasidium torrendii.</title>
        <authorList>
            <person name="Floudas D."/>
            <person name="Held B.W."/>
            <person name="Riley R."/>
            <person name="Nagy L.G."/>
            <person name="Koehler G."/>
            <person name="Ransdell A.S."/>
            <person name="Younus H."/>
            <person name="Chow J."/>
            <person name="Chiniquy J."/>
            <person name="Lipzen A."/>
            <person name="Tritt A."/>
            <person name="Sun H."/>
            <person name="Haridas S."/>
            <person name="LaButti K."/>
            <person name="Ohm R.A."/>
            <person name="Kues U."/>
            <person name="Blanchette R.A."/>
            <person name="Grigoriev I.V."/>
            <person name="Minto R.E."/>
            <person name="Hibbett D.S."/>
        </authorList>
    </citation>
    <scope>NUCLEOTIDE SEQUENCE [LARGE SCALE GENOMIC DNA]</scope>
    <source>
        <strain evidence="2 3">ATCC 64428</strain>
    </source>
</reference>